<dbReference type="Pfam" id="PF00534">
    <property type="entry name" value="Glycos_transf_1"/>
    <property type="match status" value="1"/>
</dbReference>
<dbReference type="CDD" id="cd03801">
    <property type="entry name" value="GT4_PimA-like"/>
    <property type="match status" value="1"/>
</dbReference>
<protein>
    <submittedName>
        <fullName evidence="2">Glycosyltransferase</fullName>
    </submittedName>
</protein>
<accession>A0A845M2B8</accession>
<dbReference type="InterPro" id="IPR001296">
    <property type="entry name" value="Glyco_trans_1"/>
</dbReference>
<evidence type="ECO:0000259" key="1">
    <source>
        <dbReference type="Pfam" id="PF00534"/>
    </source>
</evidence>
<evidence type="ECO:0000313" key="3">
    <source>
        <dbReference type="Proteomes" id="UP000467322"/>
    </source>
</evidence>
<name>A0A845M2B8_9RHOB</name>
<sequence>MTGRRIVIINDVSVARGGATGLALMSAEDFARAGHHVTWICGDAGENPMFAERGIEVVALGGRRLLDQSGLKTLATGLRNTAARDMVARFVADHGTPETVYHVHGWAQILSPDLFAGLAPVAARTFIHAHDMFLACPNGVYMDYRRGEPCGRVPLSLDCLTTQCDKRNYGHKLWRVLRTSALRRHLGDGTAWAGILVLHPEMVSRLTRAGYRADAIRVVRNPAIPFSATRIRAEDNRALVYVGRLEPDKGVLALAEAARRTGVPLTLVGDGPLRPALEALGGDITITGWTERDRIGAHVATARALVMPSRHPEPFALVIAEAAASGLPVLVSDTALMSAEVVQHGLGFAFDPADPARFDAALTRMMSLPDEDVRRMSEAGFGGAVRLGLERSAWIEALLGEYDRVPTAPHLTAAAR</sequence>
<dbReference type="Proteomes" id="UP000467322">
    <property type="component" value="Unassembled WGS sequence"/>
</dbReference>
<dbReference type="GO" id="GO:0016757">
    <property type="term" value="F:glycosyltransferase activity"/>
    <property type="evidence" value="ECO:0007669"/>
    <property type="project" value="InterPro"/>
</dbReference>
<keyword evidence="2" id="KW-0808">Transferase</keyword>
<dbReference type="SUPFAM" id="SSF53756">
    <property type="entry name" value="UDP-Glycosyltransferase/glycogen phosphorylase"/>
    <property type="match status" value="1"/>
</dbReference>
<dbReference type="RefSeq" id="WP_161350606.1">
    <property type="nucleotide sequence ID" value="NZ_WTUX01000010.1"/>
</dbReference>
<evidence type="ECO:0000313" key="2">
    <source>
        <dbReference type="EMBL" id="MZR12488.1"/>
    </source>
</evidence>
<comment type="caution">
    <text evidence="2">The sequence shown here is derived from an EMBL/GenBank/DDBJ whole genome shotgun (WGS) entry which is preliminary data.</text>
</comment>
<dbReference type="PANTHER" id="PTHR45947:SF3">
    <property type="entry name" value="SULFOQUINOVOSYL TRANSFERASE SQD2"/>
    <property type="match status" value="1"/>
</dbReference>
<dbReference type="Gene3D" id="3.40.50.2000">
    <property type="entry name" value="Glycogen Phosphorylase B"/>
    <property type="match status" value="1"/>
</dbReference>
<feature type="domain" description="Glycosyl transferase family 1" evidence="1">
    <location>
        <begin position="233"/>
        <end position="380"/>
    </location>
</feature>
<organism evidence="2 3">
    <name type="scientific">Maritimibacter harenae</name>
    <dbReference type="NCBI Taxonomy" id="2606218"/>
    <lineage>
        <taxon>Bacteria</taxon>
        <taxon>Pseudomonadati</taxon>
        <taxon>Pseudomonadota</taxon>
        <taxon>Alphaproteobacteria</taxon>
        <taxon>Rhodobacterales</taxon>
        <taxon>Roseobacteraceae</taxon>
        <taxon>Maritimibacter</taxon>
    </lineage>
</organism>
<reference evidence="2 3" key="1">
    <citation type="submission" date="2019-12" db="EMBL/GenBank/DDBJ databases">
        <title>Maritimibacter sp. nov. sp. isolated from sea sand.</title>
        <authorList>
            <person name="Kim J."/>
            <person name="Jeong S.E."/>
            <person name="Jung H.S."/>
            <person name="Jeon C.O."/>
        </authorList>
    </citation>
    <scope>NUCLEOTIDE SEQUENCE [LARGE SCALE GENOMIC DNA]</scope>
    <source>
        <strain evidence="2 3">DP07</strain>
    </source>
</reference>
<dbReference type="InterPro" id="IPR050194">
    <property type="entry name" value="Glycosyltransferase_grp1"/>
</dbReference>
<proteinExistence type="predicted"/>
<dbReference type="PANTHER" id="PTHR45947">
    <property type="entry name" value="SULFOQUINOVOSYL TRANSFERASE SQD2"/>
    <property type="match status" value="1"/>
</dbReference>
<gene>
    <name evidence="2" type="ORF">GQE99_05590</name>
</gene>
<keyword evidence="3" id="KW-1185">Reference proteome</keyword>
<dbReference type="EMBL" id="WTUX01000010">
    <property type="protein sequence ID" value="MZR12488.1"/>
    <property type="molecule type" value="Genomic_DNA"/>
</dbReference>
<dbReference type="AlphaFoldDB" id="A0A845M2B8"/>